<feature type="region of interest" description="Disordered" evidence="1">
    <location>
        <begin position="1"/>
        <end position="58"/>
    </location>
</feature>
<gene>
    <name evidence="2" type="ORF">WMY93_031890</name>
</gene>
<evidence type="ECO:0000313" key="2">
    <source>
        <dbReference type="EMBL" id="KAK7877403.1"/>
    </source>
</evidence>
<keyword evidence="3" id="KW-1185">Reference proteome</keyword>
<accession>A0AAW0MCW9</accession>
<evidence type="ECO:0000313" key="3">
    <source>
        <dbReference type="Proteomes" id="UP001460270"/>
    </source>
</evidence>
<reference evidence="3" key="1">
    <citation type="submission" date="2024-04" db="EMBL/GenBank/DDBJ databases">
        <title>Salinicola lusitanus LLJ914,a marine bacterium isolated from the Okinawa Trough.</title>
        <authorList>
            <person name="Li J."/>
        </authorList>
    </citation>
    <scope>NUCLEOTIDE SEQUENCE [LARGE SCALE GENOMIC DNA]</scope>
</reference>
<proteinExistence type="predicted"/>
<dbReference type="EMBL" id="JBBPFD010000694">
    <property type="protein sequence ID" value="KAK7877403.1"/>
    <property type="molecule type" value="Genomic_DNA"/>
</dbReference>
<feature type="compositionally biased region" description="Basic and acidic residues" evidence="1">
    <location>
        <begin position="15"/>
        <end position="26"/>
    </location>
</feature>
<dbReference type="AlphaFoldDB" id="A0AAW0MCW9"/>
<comment type="caution">
    <text evidence="2">The sequence shown here is derived from an EMBL/GenBank/DDBJ whole genome shotgun (WGS) entry which is preliminary data.</text>
</comment>
<dbReference type="Proteomes" id="UP001460270">
    <property type="component" value="Unassembled WGS sequence"/>
</dbReference>
<name>A0AAW0MCW9_9GOBI</name>
<evidence type="ECO:0000256" key="1">
    <source>
        <dbReference type="SAM" id="MobiDB-lite"/>
    </source>
</evidence>
<protein>
    <submittedName>
        <fullName evidence="2">Uncharacterized protein</fullName>
    </submittedName>
</protein>
<sequence>MERETERRERKRGRMKEEREKVREADVPTLKHASSADSPERLQDPQCTGADPHSQTCHLGPAGVLIQIPHGVSGLGREIPSRSGLDRAAELYANKLQAKLQVAGVSAAKPELRGAEEVFGSGH</sequence>
<organism evidence="2 3">
    <name type="scientific">Mugilogobius chulae</name>
    <name type="common">yellowstripe goby</name>
    <dbReference type="NCBI Taxonomy" id="88201"/>
    <lineage>
        <taxon>Eukaryota</taxon>
        <taxon>Metazoa</taxon>
        <taxon>Chordata</taxon>
        <taxon>Craniata</taxon>
        <taxon>Vertebrata</taxon>
        <taxon>Euteleostomi</taxon>
        <taxon>Actinopterygii</taxon>
        <taxon>Neopterygii</taxon>
        <taxon>Teleostei</taxon>
        <taxon>Neoteleostei</taxon>
        <taxon>Acanthomorphata</taxon>
        <taxon>Gobiaria</taxon>
        <taxon>Gobiiformes</taxon>
        <taxon>Gobioidei</taxon>
        <taxon>Gobiidae</taxon>
        <taxon>Gobionellinae</taxon>
        <taxon>Mugilogobius</taxon>
    </lineage>
</organism>